<evidence type="ECO:0000313" key="9">
    <source>
        <dbReference type="Proteomes" id="UP000283530"/>
    </source>
</evidence>
<dbReference type="Gene3D" id="4.10.280.10">
    <property type="entry name" value="Helix-loop-helix DNA-binding domain"/>
    <property type="match status" value="1"/>
</dbReference>
<protein>
    <submittedName>
        <fullName evidence="8">Transcription factor FER-LIKE IRON DEFICIENCY-INDUCED TRANSCRIPTION FACTOR-like protein</fullName>
    </submittedName>
</protein>
<dbReference type="STRING" id="337451.A0A3S3NNN1"/>
<evidence type="ECO:0000256" key="5">
    <source>
        <dbReference type="ARBA" id="ARBA00023163"/>
    </source>
</evidence>
<dbReference type="PANTHER" id="PTHR31945:SF17">
    <property type="entry name" value="TRANSCRIPTION FACTOR FER-LIKE IRON DEFICIENCY-INDUCED TRANSCRIPTION FACTOR"/>
    <property type="match status" value="1"/>
</dbReference>
<keyword evidence="6" id="KW-0539">Nucleus</keyword>
<accession>A0A3S3NNN1</accession>
<evidence type="ECO:0000313" key="8">
    <source>
        <dbReference type="EMBL" id="RWR83410.1"/>
    </source>
</evidence>
<name>A0A3S3NNN1_9MAGN</name>
<evidence type="ECO:0000256" key="1">
    <source>
        <dbReference type="ARBA" id="ARBA00004123"/>
    </source>
</evidence>
<dbReference type="SUPFAM" id="SSF47459">
    <property type="entry name" value="HLH, helix-loop-helix DNA-binding domain"/>
    <property type="match status" value="1"/>
</dbReference>
<evidence type="ECO:0000256" key="6">
    <source>
        <dbReference type="ARBA" id="ARBA00023242"/>
    </source>
</evidence>
<keyword evidence="4" id="KW-0238">DNA-binding</keyword>
<keyword evidence="3" id="KW-0805">Transcription regulation</keyword>
<evidence type="ECO:0000259" key="7">
    <source>
        <dbReference type="PROSITE" id="PS50888"/>
    </source>
</evidence>
<organism evidence="8 9">
    <name type="scientific">Cinnamomum micranthum f. kanehirae</name>
    <dbReference type="NCBI Taxonomy" id="337451"/>
    <lineage>
        <taxon>Eukaryota</taxon>
        <taxon>Viridiplantae</taxon>
        <taxon>Streptophyta</taxon>
        <taxon>Embryophyta</taxon>
        <taxon>Tracheophyta</taxon>
        <taxon>Spermatophyta</taxon>
        <taxon>Magnoliopsida</taxon>
        <taxon>Magnoliidae</taxon>
        <taxon>Laurales</taxon>
        <taxon>Lauraceae</taxon>
        <taxon>Cinnamomum</taxon>
    </lineage>
</organism>
<dbReference type="GO" id="GO:0043565">
    <property type="term" value="F:sequence-specific DNA binding"/>
    <property type="evidence" value="ECO:0007669"/>
    <property type="project" value="TreeGrafter"/>
</dbReference>
<keyword evidence="5" id="KW-0804">Transcription</keyword>
<dbReference type="Proteomes" id="UP000283530">
    <property type="component" value="Unassembled WGS sequence"/>
</dbReference>
<dbReference type="InterPro" id="IPR036638">
    <property type="entry name" value="HLH_DNA-bd_sf"/>
</dbReference>
<gene>
    <name evidence="8" type="ORF">CKAN_01216400</name>
</gene>
<dbReference type="Pfam" id="PF22754">
    <property type="entry name" value="bHLH-TF_ACT-like_plant"/>
    <property type="match status" value="1"/>
</dbReference>
<dbReference type="InterPro" id="IPR051358">
    <property type="entry name" value="TF_AMS/ICE1/BHLH6-like"/>
</dbReference>
<dbReference type="FunFam" id="4.10.280.10:FF:000096">
    <property type="entry name" value="Basic helix-loop-helix (BHLH) DNA-binding superfamily protein"/>
    <property type="match status" value="1"/>
</dbReference>
<dbReference type="GO" id="GO:0005634">
    <property type="term" value="C:nucleus"/>
    <property type="evidence" value="ECO:0007669"/>
    <property type="project" value="UniProtKB-SubCell"/>
</dbReference>
<dbReference type="InterPro" id="IPR011598">
    <property type="entry name" value="bHLH_dom"/>
</dbReference>
<dbReference type="OrthoDB" id="1886792at2759"/>
<sequence length="302" mass="33821">MENQTHFNNLSFHDFTNNNMDQITDILRGENSIVNPITASYHGNHFHELKFDAGGFVEDGGFCPTPEDMFHLNSASMSDPSSILVALQRCAEDIDVNVGDEYSTATTVRMNCSGDRSRTLISERRRRGRMKEKLYALRSLVPNITKMDKASIVGDAAMYVQQLQKQAKKLRGEIAGLEYSLKGGPEQFHGSSDQTLVVGTKKQSIFKKIVQMDVFQVEERGFYVRMVCRKGEGVVVALYKALESLTCFHVQSSNVAALSDQFVLTFTLNVEVSEDEKDISTLKLWVMGSLLSQGFEFETPMA</sequence>
<reference evidence="8 9" key="1">
    <citation type="journal article" date="2019" name="Nat. Plants">
        <title>Stout camphor tree genome fills gaps in understanding of flowering plant genome evolution.</title>
        <authorList>
            <person name="Chaw S.M."/>
            <person name="Liu Y.C."/>
            <person name="Wu Y.W."/>
            <person name="Wang H.Y."/>
            <person name="Lin C.I."/>
            <person name="Wu C.S."/>
            <person name="Ke H.M."/>
            <person name="Chang L.Y."/>
            <person name="Hsu C.Y."/>
            <person name="Yang H.T."/>
            <person name="Sudianto E."/>
            <person name="Hsu M.H."/>
            <person name="Wu K.P."/>
            <person name="Wang L.N."/>
            <person name="Leebens-Mack J.H."/>
            <person name="Tsai I.J."/>
        </authorList>
    </citation>
    <scope>NUCLEOTIDE SEQUENCE [LARGE SCALE GENOMIC DNA]</scope>
    <source>
        <strain evidence="9">cv. Chaw 1501</strain>
        <tissue evidence="8">Young leaves</tissue>
    </source>
</reference>
<dbReference type="AlphaFoldDB" id="A0A3S3NNN1"/>
<comment type="subunit">
    <text evidence="2">Homodimer.</text>
</comment>
<dbReference type="SMART" id="SM00353">
    <property type="entry name" value="HLH"/>
    <property type="match status" value="1"/>
</dbReference>
<dbReference type="GO" id="GO:0046983">
    <property type="term" value="F:protein dimerization activity"/>
    <property type="evidence" value="ECO:0007669"/>
    <property type="project" value="InterPro"/>
</dbReference>
<dbReference type="PANTHER" id="PTHR31945">
    <property type="entry name" value="TRANSCRIPTION FACTOR SCREAM2-RELATED"/>
    <property type="match status" value="1"/>
</dbReference>
<dbReference type="Pfam" id="PF00010">
    <property type="entry name" value="HLH"/>
    <property type="match status" value="1"/>
</dbReference>
<dbReference type="GO" id="GO:0003700">
    <property type="term" value="F:DNA-binding transcription factor activity"/>
    <property type="evidence" value="ECO:0007669"/>
    <property type="project" value="TreeGrafter"/>
</dbReference>
<keyword evidence="9" id="KW-1185">Reference proteome</keyword>
<proteinExistence type="predicted"/>
<dbReference type="InterPro" id="IPR054502">
    <property type="entry name" value="bHLH-TF_ACT-like_plant"/>
</dbReference>
<comment type="caution">
    <text evidence="8">The sequence shown here is derived from an EMBL/GenBank/DDBJ whole genome shotgun (WGS) entry which is preliminary data.</text>
</comment>
<evidence type="ECO:0000256" key="4">
    <source>
        <dbReference type="ARBA" id="ARBA00023125"/>
    </source>
</evidence>
<feature type="domain" description="BHLH" evidence="7">
    <location>
        <begin position="114"/>
        <end position="163"/>
    </location>
</feature>
<dbReference type="PROSITE" id="PS50888">
    <property type="entry name" value="BHLH"/>
    <property type="match status" value="1"/>
</dbReference>
<dbReference type="EMBL" id="QPKB01000004">
    <property type="protein sequence ID" value="RWR83410.1"/>
    <property type="molecule type" value="Genomic_DNA"/>
</dbReference>
<evidence type="ECO:0000256" key="3">
    <source>
        <dbReference type="ARBA" id="ARBA00023015"/>
    </source>
</evidence>
<evidence type="ECO:0000256" key="2">
    <source>
        <dbReference type="ARBA" id="ARBA00011738"/>
    </source>
</evidence>
<comment type="subcellular location">
    <subcellularLocation>
        <location evidence="1">Nucleus</location>
    </subcellularLocation>
</comment>